<organism evidence="2 3">
    <name type="scientific">Rhizopogon vinicolor AM-OR11-026</name>
    <dbReference type="NCBI Taxonomy" id="1314800"/>
    <lineage>
        <taxon>Eukaryota</taxon>
        <taxon>Fungi</taxon>
        <taxon>Dikarya</taxon>
        <taxon>Basidiomycota</taxon>
        <taxon>Agaricomycotina</taxon>
        <taxon>Agaricomycetes</taxon>
        <taxon>Agaricomycetidae</taxon>
        <taxon>Boletales</taxon>
        <taxon>Suillineae</taxon>
        <taxon>Rhizopogonaceae</taxon>
        <taxon>Rhizopogon</taxon>
    </lineage>
</organism>
<dbReference type="EMBL" id="KV449006">
    <property type="protein sequence ID" value="OAX32445.1"/>
    <property type="molecule type" value="Genomic_DNA"/>
</dbReference>
<dbReference type="Gene3D" id="3.40.50.300">
    <property type="entry name" value="P-loop containing nucleotide triphosphate hydrolases"/>
    <property type="match status" value="1"/>
</dbReference>
<dbReference type="PROSITE" id="PS00675">
    <property type="entry name" value="SIGMA54_INTERACT_1"/>
    <property type="match status" value="1"/>
</dbReference>
<name>A0A1B7MIM1_9AGAM</name>
<dbReference type="OrthoDB" id="8954335at2759"/>
<dbReference type="AlphaFoldDB" id="A0A1B7MIM1"/>
<keyword evidence="3" id="KW-1185">Reference proteome</keyword>
<dbReference type="GO" id="GO:0005525">
    <property type="term" value="F:GTP binding"/>
    <property type="evidence" value="ECO:0007669"/>
    <property type="project" value="InterPro"/>
</dbReference>
<dbReference type="InterPro" id="IPR006073">
    <property type="entry name" value="GTP-bd"/>
</dbReference>
<dbReference type="InterPro" id="IPR025662">
    <property type="entry name" value="Sigma_54_int_dom_ATP-bd_1"/>
</dbReference>
<accession>A0A1B7MIM1</accession>
<dbReference type="InterPro" id="IPR027417">
    <property type="entry name" value="P-loop_NTPase"/>
</dbReference>
<dbReference type="Proteomes" id="UP000092154">
    <property type="component" value="Unassembled WGS sequence"/>
</dbReference>
<dbReference type="Pfam" id="PF01926">
    <property type="entry name" value="MMR_HSR1"/>
    <property type="match status" value="1"/>
</dbReference>
<proteinExistence type="predicted"/>
<dbReference type="InParanoid" id="A0A1B7MIM1"/>
<sequence length="119" mass="13436">MVNIVIFGETGAGKSSVTNLMASQKVARVSPDTQRCTLEWTEYTVTFDDGTQYQVFDTVGLEEPRLQTKEYLTAITNAYSLINALRERGGINLLLFCIRGGRVTTTMKSNYRLFFEFLC</sequence>
<gene>
    <name evidence="2" type="ORF">K503DRAFT_606042</name>
</gene>
<evidence type="ECO:0000259" key="1">
    <source>
        <dbReference type="Pfam" id="PF01926"/>
    </source>
</evidence>
<feature type="domain" description="G" evidence="1">
    <location>
        <begin position="4"/>
        <end position="99"/>
    </location>
</feature>
<evidence type="ECO:0000313" key="3">
    <source>
        <dbReference type="Proteomes" id="UP000092154"/>
    </source>
</evidence>
<evidence type="ECO:0000313" key="2">
    <source>
        <dbReference type="EMBL" id="OAX32445.1"/>
    </source>
</evidence>
<protein>
    <recommendedName>
        <fullName evidence="1">G domain-containing protein</fullName>
    </recommendedName>
</protein>
<dbReference type="STRING" id="1314800.A0A1B7MIM1"/>
<dbReference type="SUPFAM" id="SSF52540">
    <property type="entry name" value="P-loop containing nucleoside triphosphate hydrolases"/>
    <property type="match status" value="1"/>
</dbReference>
<reference evidence="2 3" key="1">
    <citation type="submission" date="2016-06" db="EMBL/GenBank/DDBJ databases">
        <title>Comparative genomics of the ectomycorrhizal sister species Rhizopogon vinicolor and Rhizopogon vesiculosus (Basidiomycota: Boletales) reveals a divergence of the mating type B locus.</title>
        <authorList>
            <consortium name="DOE Joint Genome Institute"/>
            <person name="Mujic A.B."/>
            <person name="Kuo A."/>
            <person name="Tritt A."/>
            <person name="Lipzen A."/>
            <person name="Chen C."/>
            <person name="Johnson J."/>
            <person name="Sharma A."/>
            <person name="Barry K."/>
            <person name="Grigoriev I.V."/>
            <person name="Spatafora J.W."/>
        </authorList>
    </citation>
    <scope>NUCLEOTIDE SEQUENCE [LARGE SCALE GENOMIC DNA]</scope>
    <source>
        <strain evidence="2 3">AM-OR11-026</strain>
    </source>
</reference>
<feature type="non-terminal residue" evidence="2">
    <location>
        <position position="119"/>
    </location>
</feature>